<evidence type="ECO:0000313" key="7">
    <source>
        <dbReference type="Proteomes" id="UP000241426"/>
    </source>
</evidence>
<dbReference type="Proteomes" id="UP000241426">
    <property type="component" value="Unassembled WGS sequence"/>
</dbReference>
<dbReference type="GO" id="GO:0016020">
    <property type="term" value="C:membrane"/>
    <property type="evidence" value="ECO:0007669"/>
    <property type="project" value="UniProtKB-SubCell"/>
</dbReference>
<evidence type="ECO:0000313" key="6">
    <source>
        <dbReference type="EMBL" id="PSV00682.1"/>
    </source>
</evidence>
<evidence type="ECO:0000256" key="3">
    <source>
        <dbReference type="ARBA" id="ARBA00022989"/>
    </source>
</evidence>
<keyword evidence="4 5" id="KW-0472">Membrane</keyword>
<organism evidence="6 7">
    <name type="scientific">Photobacterium kishitanii</name>
    <dbReference type="NCBI Taxonomy" id="318456"/>
    <lineage>
        <taxon>Bacteria</taxon>
        <taxon>Pseudomonadati</taxon>
        <taxon>Pseudomonadota</taxon>
        <taxon>Gammaproteobacteria</taxon>
        <taxon>Vibrionales</taxon>
        <taxon>Vibrionaceae</taxon>
        <taxon>Photobacterium</taxon>
    </lineage>
</organism>
<dbReference type="Pfam" id="PF01027">
    <property type="entry name" value="Bax1-I"/>
    <property type="match status" value="1"/>
</dbReference>
<evidence type="ECO:0000256" key="5">
    <source>
        <dbReference type="SAM" id="Phobius"/>
    </source>
</evidence>
<accession>A0A2T3KLV2</accession>
<dbReference type="EMBL" id="PYNF01000003">
    <property type="protein sequence ID" value="PSV00682.1"/>
    <property type="molecule type" value="Genomic_DNA"/>
</dbReference>
<protein>
    <recommendedName>
        <fullName evidence="8">BAX inhibitor (BI)-1/YccA family protein</fullName>
    </recommendedName>
</protein>
<comment type="caution">
    <text evidence="6">The sequence shown here is derived from an EMBL/GenBank/DDBJ whole genome shotgun (WGS) entry which is preliminary data.</text>
</comment>
<feature type="transmembrane region" description="Helical" evidence="5">
    <location>
        <begin position="151"/>
        <end position="170"/>
    </location>
</feature>
<feature type="transmembrane region" description="Helical" evidence="5">
    <location>
        <begin position="127"/>
        <end position="145"/>
    </location>
</feature>
<evidence type="ECO:0000256" key="1">
    <source>
        <dbReference type="ARBA" id="ARBA00004141"/>
    </source>
</evidence>
<proteinExistence type="predicted"/>
<evidence type="ECO:0000256" key="4">
    <source>
        <dbReference type="ARBA" id="ARBA00023136"/>
    </source>
</evidence>
<feature type="transmembrane region" description="Helical" evidence="5">
    <location>
        <begin position="12"/>
        <end position="33"/>
    </location>
</feature>
<keyword evidence="3 5" id="KW-1133">Transmembrane helix</keyword>
<dbReference type="InterPro" id="IPR006214">
    <property type="entry name" value="Bax_inhibitor_1-related"/>
</dbReference>
<evidence type="ECO:0008006" key="8">
    <source>
        <dbReference type="Google" id="ProtNLM"/>
    </source>
</evidence>
<reference evidence="6 7" key="1">
    <citation type="submission" date="2018-01" db="EMBL/GenBank/DDBJ databases">
        <title>Whole genome sequencing of Histamine producing bacteria.</title>
        <authorList>
            <person name="Butler K."/>
        </authorList>
    </citation>
    <scope>NUCLEOTIDE SEQUENCE [LARGE SCALE GENOMIC DNA]</scope>
    <source>
        <strain evidence="6 7">FS-7.2</strain>
    </source>
</reference>
<evidence type="ECO:0000256" key="2">
    <source>
        <dbReference type="ARBA" id="ARBA00022692"/>
    </source>
</evidence>
<dbReference type="RefSeq" id="WP_107289312.1">
    <property type="nucleotide sequence ID" value="NZ_PYNF01000003.1"/>
</dbReference>
<keyword evidence="2 5" id="KW-0812">Transmembrane</keyword>
<gene>
    <name evidence="6" type="ORF">C9J27_05955</name>
</gene>
<feature type="transmembrane region" description="Helical" evidence="5">
    <location>
        <begin position="70"/>
        <end position="90"/>
    </location>
</feature>
<feature type="transmembrane region" description="Helical" evidence="5">
    <location>
        <begin position="45"/>
        <end position="63"/>
    </location>
</feature>
<dbReference type="AlphaFoldDB" id="A0A2T3KLV2"/>
<name>A0A2T3KLV2_9GAMM</name>
<feature type="transmembrane region" description="Helical" evidence="5">
    <location>
        <begin position="96"/>
        <end position="120"/>
    </location>
</feature>
<comment type="subcellular location">
    <subcellularLocation>
        <location evidence="1">Membrane</location>
        <topology evidence="1">Multi-pass membrane protein</topology>
    </subcellularLocation>
</comment>
<sequence>MFNNIVSRSFFNFVMGLVIIYGVVISSVVAEAVPSDYISTHKVTASILFLVISLCGIGVTNLSKKPLIQLIGFTAVAAPFGLIFSGVGLVVSHEVIVQAMFLTVVVAVASTTAGMIYPAVFLSLGRALLLSIVILLISQVLNAAFGLGFGGWLAVLSSFIFSLFIAHDFVRSQAVEPTVSNAVSSGAGLFIDIANLFLDFVTQGSDDWL</sequence>